<dbReference type="Proteomes" id="UP000294545">
    <property type="component" value="Unassembled WGS sequence"/>
</dbReference>
<dbReference type="EMBL" id="SMGQ01000015">
    <property type="protein sequence ID" value="TCK90597.1"/>
    <property type="molecule type" value="Genomic_DNA"/>
</dbReference>
<gene>
    <name evidence="2" type="ORF">EDC19_2366</name>
</gene>
<accession>A0A4R1MEN1</accession>
<dbReference type="InterPro" id="IPR010982">
    <property type="entry name" value="Lambda_DNA-bd_dom_sf"/>
</dbReference>
<dbReference type="GO" id="GO:0003677">
    <property type="term" value="F:DNA binding"/>
    <property type="evidence" value="ECO:0007669"/>
    <property type="project" value="InterPro"/>
</dbReference>
<name>A0A4R1MEN1_9FIRM</name>
<evidence type="ECO:0000313" key="3">
    <source>
        <dbReference type="Proteomes" id="UP000294545"/>
    </source>
</evidence>
<dbReference type="OrthoDB" id="2736986at2"/>
<evidence type="ECO:0000313" key="2">
    <source>
        <dbReference type="EMBL" id="TCK90597.1"/>
    </source>
</evidence>
<protein>
    <submittedName>
        <fullName evidence="2">Helix-turn-helix protein</fullName>
    </submittedName>
</protein>
<dbReference type="AlphaFoldDB" id="A0A4R1MEN1"/>
<reference evidence="2 3" key="1">
    <citation type="submission" date="2019-03" db="EMBL/GenBank/DDBJ databases">
        <title>Genomic Encyclopedia of Type Strains, Phase IV (KMG-IV): sequencing the most valuable type-strain genomes for metagenomic binning, comparative biology and taxonomic classification.</title>
        <authorList>
            <person name="Goeker M."/>
        </authorList>
    </citation>
    <scope>NUCLEOTIDE SEQUENCE [LARGE SCALE GENOMIC DNA]</scope>
    <source>
        <strain evidence="2 3">DSM 24176</strain>
    </source>
</reference>
<comment type="caution">
    <text evidence="2">The sequence shown here is derived from an EMBL/GenBank/DDBJ whole genome shotgun (WGS) entry which is preliminary data.</text>
</comment>
<dbReference type="Pfam" id="PF01381">
    <property type="entry name" value="HTH_3"/>
    <property type="match status" value="1"/>
</dbReference>
<dbReference type="CDD" id="cd00093">
    <property type="entry name" value="HTH_XRE"/>
    <property type="match status" value="1"/>
</dbReference>
<evidence type="ECO:0000259" key="1">
    <source>
        <dbReference type="PROSITE" id="PS50943"/>
    </source>
</evidence>
<proteinExistence type="predicted"/>
<feature type="domain" description="HTH cro/C1-type" evidence="1">
    <location>
        <begin position="13"/>
        <end position="47"/>
    </location>
</feature>
<dbReference type="Gene3D" id="1.10.260.40">
    <property type="entry name" value="lambda repressor-like DNA-binding domains"/>
    <property type="match status" value="1"/>
</dbReference>
<keyword evidence="3" id="KW-1185">Reference proteome</keyword>
<dbReference type="SUPFAM" id="SSF47413">
    <property type="entry name" value="lambda repressor-like DNA-binding domains"/>
    <property type="match status" value="1"/>
</dbReference>
<dbReference type="RefSeq" id="WP_132283042.1">
    <property type="nucleotide sequence ID" value="NZ_SMGQ01000015.1"/>
</dbReference>
<dbReference type="PROSITE" id="PS50943">
    <property type="entry name" value="HTH_CROC1"/>
    <property type="match status" value="1"/>
</dbReference>
<organism evidence="2 3">
    <name type="scientific">Natranaerovirga hydrolytica</name>
    <dbReference type="NCBI Taxonomy" id="680378"/>
    <lineage>
        <taxon>Bacteria</taxon>
        <taxon>Bacillati</taxon>
        <taxon>Bacillota</taxon>
        <taxon>Clostridia</taxon>
        <taxon>Lachnospirales</taxon>
        <taxon>Natranaerovirgaceae</taxon>
        <taxon>Natranaerovirga</taxon>
    </lineage>
</organism>
<sequence>MNKRKLTDFGSNVKARLVELNMTQKELAKRIGTSEVYLSLILYGERSGEKYIKHIKKILNMEE</sequence>
<dbReference type="InterPro" id="IPR001387">
    <property type="entry name" value="Cro/C1-type_HTH"/>
</dbReference>